<name>A0A376ADN5_9HYPH</name>
<dbReference type="EMBL" id="UEYP01000001">
    <property type="protein sequence ID" value="SSC65864.1"/>
    <property type="molecule type" value="Genomic_DNA"/>
</dbReference>
<dbReference type="AlphaFoldDB" id="A0A376ADN5"/>
<dbReference type="Gene3D" id="1.10.10.10">
    <property type="entry name" value="Winged helix-like DNA-binding domain superfamily/Winged helix DNA-binding domain"/>
    <property type="match status" value="1"/>
</dbReference>
<dbReference type="RefSeq" id="WP_235842120.1">
    <property type="nucleotide sequence ID" value="NZ_UEYP01000001.1"/>
</dbReference>
<gene>
    <name evidence="2" type="ORF">RHIZ70_1572</name>
</gene>
<dbReference type="InterPro" id="IPR016032">
    <property type="entry name" value="Sig_transdc_resp-reg_C-effctor"/>
</dbReference>
<dbReference type="Pfam" id="PF00196">
    <property type="entry name" value="GerE"/>
    <property type="match status" value="1"/>
</dbReference>
<protein>
    <recommendedName>
        <fullName evidence="1">HTH luxR-type domain-containing protein</fullName>
    </recommendedName>
</protein>
<organism evidence="2 3">
    <name type="scientific">Ciceribacter selenitireducens ATCC BAA-1503</name>
    <dbReference type="NCBI Taxonomy" id="1336235"/>
    <lineage>
        <taxon>Bacteria</taxon>
        <taxon>Pseudomonadati</taxon>
        <taxon>Pseudomonadota</taxon>
        <taxon>Alphaproteobacteria</taxon>
        <taxon>Hyphomicrobiales</taxon>
        <taxon>Rhizobiaceae</taxon>
        <taxon>Ciceribacter</taxon>
    </lineage>
</organism>
<evidence type="ECO:0000259" key="1">
    <source>
        <dbReference type="PROSITE" id="PS50043"/>
    </source>
</evidence>
<keyword evidence="3" id="KW-1185">Reference proteome</keyword>
<dbReference type="InterPro" id="IPR000792">
    <property type="entry name" value="Tscrpt_reg_LuxR_C"/>
</dbReference>
<feature type="domain" description="HTH luxR-type" evidence="1">
    <location>
        <begin position="1"/>
        <end position="59"/>
    </location>
</feature>
<evidence type="ECO:0000313" key="3">
    <source>
        <dbReference type="Proteomes" id="UP000254764"/>
    </source>
</evidence>
<reference evidence="3" key="1">
    <citation type="submission" date="2018-07" db="EMBL/GenBank/DDBJ databases">
        <authorList>
            <person name="Peiro R."/>
            <person name="Begona"/>
            <person name="Cbmso G."/>
            <person name="Lopez M."/>
            <person name="Gonzalez S."/>
        </authorList>
    </citation>
    <scope>NUCLEOTIDE SEQUENCE [LARGE SCALE GENOMIC DNA]</scope>
</reference>
<accession>A0A376ADN5</accession>
<sequence>MTDAEVKCLTMLAEGKRPLDICNLLVLPETEVEGMLSSAERKLGARNRLHAVSMAILMGSIELEHNPRPE</sequence>
<evidence type="ECO:0000313" key="2">
    <source>
        <dbReference type="EMBL" id="SSC65864.1"/>
    </source>
</evidence>
<dbReference type="GO" id="GO:0003677">
    <property type="term" value="F:DNA binding"/>
    <property type="evidence" value="ECO:0007669"/>
    <property type="project" value="InterPro"/>
</dbReference>
<dbReference type="STRING" id="1336235.GCA_000518785_03257"/>
<dbReference type="InterPro" id="IPR036388">
    <property type="entry name" value="WH-like_DNA-bd_sf"/>
</dbReference>
<dbReference type="PROSITE" id="PS50043">
    <property type="entry name" value="HTH_LUXR_2"/>
    <property type="match status" value="1"/>
</dbReference>
<dbReference type="Proteomes" id="UP000254764">
    <property type="component" value="Unassembled WGS sequence"/>
</dbReference>
<proteinExistence type="predicted"/>
<dbReference type="SUPFAM" id="SSF46894">
    <property type="entry name" value="C-terminal effector domain of the bipartite response regulators"/>
    <property type="match status" value="1"/>
</dbReference>
<dbReference type="GO" id="GO:0006355">
    <property type="term" value="P:regulation of DNA-templated transcription"/>
    <property type="evidence" value="ECO:0007669"/>
    <property type="project" value="InterPro"/>
</dbReference>